<organism evidence="1 2">
    <name type="scientific">candidate division WWE3 bacterium CG08_land_8_20_14_0_20_40_13</name>
    <dbReference type="NCBI Taxonomy" id="1975084"/>
    <lineage>
        <taxon>Bacteria</taxon>
        <taxon>Katanobacteria</taxon>
    </lineage>
</organism>
<dbReference type="EMBL" id="PEYT01000004">
    <property type="protein sequence ID" value="PIS23384.1"/>
    <property type="molecule type" value="Genomic_DNA"/>
</dbReference>
<sequence length="105" mass="11499">MFKTKILPIVTVLLTVAVAAAFVSFRTSQSIGIRNPFISNQTTIDQDSAEIDNLSLQIVEDSDLNLDEIYPEDTVSQVELAENDLSGLQNDIDSLGEVTLNIDDL</sequence>
<dbReference type="AlphaFoldDB" id="A0A2H0XEM8"/>
<proteinExistence type="predicted"/>
<accession>A0A2H0XEM8</accession>
<reference evidence="2" key="1">
    <citation type="submission" date="2017-09" db="EMBL/GenBank/DDBJ databases">
        <title>Depth-based differentiation of microbial function through sediment-hosted aquifers and enrichment of novel symbionts in the deep terrestrial subsurface.</title>
        <authorList>
            <person name="Probst A.J."/>
            <person name="Ladd B."/>
            <person name="Jarett J.K."/>
            <person name="Geller-Mcgrath D.E."/>
            <person name="Sieber C.M.K."/>
            <person name="Emerson J.B."/>
            <person name="Anantharaman K."/>
            <person name="Thomas B.C."/>
            <person name="Malmstrom R."/>
            <person name="Stieglmeier M."/>
            <person name="Klingl A."/>
            <person name="Woyke T."/>
            <person name="Ryan C.M."/>
            <person name="Banfield J.F."/>
        </authorList>
    </citation>
    <scope>NUCLEOTIDE SEQUENCE [LARGE SCALE GENOMIC DNA]</scope>
</reference>
<name>A0A2H0XEM8_UNCKA</name>
<evidence type="ECO:0000313" key="1">
    <source>
        <dbReference type="EMBL" id="PIS23384.1"/>
    </source>
</evidence>
<gene>
    <name evidence="1" type="ORF">COT49_00860</name>
</gene>
<evidence type="ECO:0000313" key="2">
    <source>
        <dbReference type="Proteomes" id="UP000230340"/>
    </source>
</evidence>
<dbReference type="Proteomes" id="UP000230340">
    <property type="component" value="Unassembled WGS sequence"/>
</dbReference>
<comment type="caution">
    <text evidence="1">The sequence shown here is derived from an EMBL/GenBank/DDBJ whole genome shotgun (WGS) entry which is preliminary data.</text>
</comment>
<protein>
    <submittedName>
        <fullName evidence="1">Uncharacterized protein</fullName>
    </submittedName>
</protein>